<evidence type="ECO:0000256" key="4">
    <source>
        <dbReference type="PIRNR" id="PIRNR000441"/>
    </source>
</evidence>
<dbReference type="Gene3D" id="2.160.10.10">
    <property type="entry name" value="Hexapeptide repeat proteins"/>
    <property type="match status" value="1"/>
</dbReference>
<dbReference type="Proteomes" id="UP000825381">
    <property type="component" value="Chromosome"/>
</dbReference>
<dbReference type="EMBL" id="CP080429">
    <property type="protein sequence ID" value="QYJ67295.1"/>
    <property type="molecule type" value="Genomic_DNA"/>
</dbReference>
<keyword evidence="6" id="KW-1185">Reference proteome</keyword>
<evidence type="ECO:0000313" key="5">
    <source>
        <dbReference type="EMBL" id="QYJ67295.1"/>
    </source>
</evidence>
<accession>A0ABX8V3B9</accession>
<dbReference type="SUPFAM" id="SSF51161">
    <property type="entry name" value="Trimeric LpxA-like enzymes"/>
    <property type="match status" value="1"/>
</dbReference>
<dbReference type="RefSeq" id="WP_220639640.1">
    <property type="nucleotide sequence ID" value="NZ_CP080429.1"/>
</dbReference>
<dbReference type="InterPro" id="IPR045304">
    <property type="entry name" value="LbH_SAT"/>
</dbReference>
<evidence type="ECO:0000256" key="2">
    <source>
        <dbReference type="ARBA" id="ARBA00022679"/>
    </source>
</evidence>
<dbReference type="EC" id="2.3.1.30" evidence="4"/>
<dbReference type="InterPro" id="IPR001451">
    <property type="entry name" value="Hexapep"/>
</dbReference>
<evidence type="ECO:0000256" key="1">
    <source>
        <dbReference type="ARBA" id="ARBA00007274"/>
    </source>
</evidence>
<name>A0ABX8V3B9_9FLAO</name>
<proteinExistence type="inferred from homology"/>
<keyword evidence="3 4" id="KW-0012">Acyltransferase</keyword>
<dbReference type="CDD" id="cd03354">
    <property type="entry name" value="LbH_SAT"/>
    <property type="match status" value="1"/>
</dbReference>
<protein>
    <recommendedName>
        <fullName evidence="4">Serine acetyltransferase</fullName>
        <ecNumber evidence="4">2.3.1.30</ecNumber>
    </recommendedName>
</protein>
<comment type="similarity">
    <text evidence="1 4">Belongs to the transferase hexapeptide repeat family.</text>
</comment>
<dbReference type="Pfam" id="PF00132">
    <property type="entry name" value="Hexapep"/>
    <property type="match status" value="1"/>
</dbReference>
<dbReference type="PIRSF" id="PIRSF000441">
    <property type="entry name" value="CysE"/>
    <property type="match status" value="1"/>
</dbReference>
<keyword evidence="2 4" id="KW-0808">Transferase</keyword>
<reference evidence="5 6" key="1">
    <citation type="submission" date="2021-07" db="EMBL/GenBank/DDBJ databases">
        <title>Flavobacterium WSW3-B6 sp.nov, isolated from seaweed.</title>
        <authorList>
            <person name="Muhammad N."/>
            <person name="Ho H."/>
            <person name="Lee Y.-J."/>
            <person name="Nguyen T."/>
            <person name="Ho J."/>
            <person name="Kim S.-G."/>
        </authorList>
    </citation>
    <scope>NUCLEOTIDE SEQUENCE [LARGE SCALE GENOMIC DNA]</scope>
    <source>
        <strain evidence="5 6">WSW3-B6</strain>
    </source>
</reference>
<gene>
    <name evidence="5" type="ORF">K1I41_06870</name>
</gene>
<dbReference type="InterPro" id="IPR011004">
    <property type="entry name" value="Trimer_LpxA-like_sf"/>
</dbReference>
<organism evidence="5 6">
    <name type="scientific">Flavobacterium litorale</name>
    <dbReference type="NCBI Taxonomy" id="2856519"/>
    <lineage>
        <taxon>Bacteria</taxon>
        <taxon>Pseudomonadati</taxon>
        <taxon>Bacteroidota</taxon>
        <taxon>Flavobacteriia</taxon>
        <taxon>Flavobacteriales</taxon>
        <taxon>Flavobacteriaceae</taxon>
        <taxon>Flavobacterium</taxon>
    </lineage>
</organism>
<dbReference type="InterPro" id="IPR005881">
    <property type="entry name" value="Ser_O-AcTrfase"/>
</dbReference>
<comment type="catalytic activity">
    <reaction evidence="4">
        <text>L-serine + acetyl-CoA = O-acetyl-L-serine + CoA</text>
        <dbReference type="Rhea" id="RHEA:24560"/>
        <dbReference type="ChEBI" id="CHEBI:33384"/>
        <dbReference type="ChEBI" id="CHEBI:57287"/>
        <dbReference type="ChEBI" id="CHEBI:57288"/>
        <dbReference type="ChEBI" id="CHEBI:58340"/>
        <dbReference type="EC" id="2.3.1.30"/>
    </reaction>
</comment>
<dbReference type="PANTHER" id="PTHR42811">
    <property type="entry name" value="SERINE ACETYLTRANSFERASE"/>
    <property type="match status" value="1"/>
</dbReference>
<sequence>MGLLKQINSDLHHCGSRSIHRKALTFLFNVSFRLTLNYRLGYYLAKRRNFIVNIILLYLKKRQLVKYGCDISYQAIIGKNISFPHPIGIVIGVGTVIGDNVKIWQHVTFGSKGEATMSYPNVKSNVKIFSSAQIIGGVTIGENAKVGAFSLVLKDVPDNATAIGIPAKTK</sequence>
<evidence type="ECO:0000256" key="3">
    <source>
        <dbReference type="ARBA" id="ARBA00023315"/>
    </source>
</evidence>
<evidence type="ECO:0000313" key="6">
    <source>
        <dbReference type="Proteomes" id="UP000825381"/>
    </source>
</evidence>